<keyword evidence="1" id="KW-1133">Transmembrane helix</keyword>
<feature type="transmembrane region" description="Helical" evidence="1">
    <location>
        <begin position="107"/>
        <end position="126"/>
    </location>
</feature>
<feature type="transmembrane region" description="Helical" evidence="1">
    <location>
        <begin position="49"/>
        <end position="71"/>
    </location>
</feature>
<feature type="transmembrane region" description="Helical" evidence="1">
    <location>
        <begin position="20"/>
        <end position="37"/>
    </location>
</feature>
<name>A0A9X2FL52_9LACO</name>
<keyword evidence="3" id="KW-1185">Reference proteome</keyword>
<keyword evidence="1" id="KW-0472">Membrane</keyword>
<evidence type="ECO:0000313" key="3">
    <source>
        <dbReference type="Proteomes" id="UP001139006"/>
    </source>
</evidence>
<protein>
    <submittedName>
        <fullName evidence="2">Uncharacterized protein</fullName>
    </submittedName>
</protein>
<organism evidence="2 3">
    <name type="scientific">Ligilactobacillus ubinensis</name>
    <dbReference type="NCBI Taxonomy" id="2876789"/>
    <lineage>
        <taxon>Bacteria</taxon>
        <taxon>Bacillati</taxon>
        <taxon>Bacillota</taxon>
        <taxon>Bacilli</taxon>
        <taxon>Lactobacillales</taxon>
        <taxon>Lactobacillaceae</taxon>
        <taxon>Ligilactobacillus</taxon>
    </lineage>
</organism>
<proteinExistence type="predicted"/>
<reference evidence="2 3" key="1">
    <citation type="journal article" date="2023" name="Int. J. Syst. Evol. Microbiol.">
        <title>Ligilactobacillus ubinensis sp. nov., a novel species isolated from the wild ferment of a durian fruit (Durio zibethinus).</title>
        <authorList>
            <person name="Heng Y.C."/>
            <person name="Menon N."/>
            <person name="Chen B."/>
            <person name="Loo B.Z.L."/>
            <person name="Wong G.W.J."/>
            <person name="Lim A.C.H."/>
            <person name="Silvaraju S."/>
            <person name="Kittelmann S."/>
        </authorList>
    </citation>
    <scope>NUCLEOTIDE SEQUENCE [LARGE SCALE GENOMIC DNA]</scope>
    <source>
        <strain evidence="2 3">WILCCON 0076</strain>
    </source>
</reference>
<dbReference type="RefSeq" id="WP_253361160.1">
    <property type="nucleotide sequence ID" value="NZ_JAIULA010000016.1"/>
</dbReference>
<dbReference type="Proteomes" id="UP001139006">
    <property type="component" value="Unassembled WGS sequence"/>
</dbReference>
<gene>
    <name evidence="2" type="ORF">LB941_08510</name>
</gene>
<sequence length="132" mass="15352">MKKIEDERLKIELLKDFKFAFIIENTFIIIVLTYSFFKNSWDTLSFQNPLLVSFMIGSISLSILAQKATAAIEDKPKISKSKLLFYFMLEILVFSFLFILIIPKYTWLSFICGGIIAAIVSGIQIYNNHYRF</sequence>
<evidence type="ECO:0000313" key="2">
    <source>
        <dbReference type="EMBL" id="MCP0887375.1"/>
    </source>
</evidence>
<dbReference type="EMBL" id="JAIULA010000016">
    <property type="protein sequence ID" value="MCP0887375.1"/>
    <property type="molecule type" value="Genomic_DNA"/>
</dbReference>
<feature type="transmembrane region" description="Helical" evidence="1">
    <location>
        <begin position="83"/>
        <end position="101"/>
    </location>
</feature>
<comment type="caution">
    <text evidence="2">The sequence shown here is derived from an EMBL/GenBank/DDBJ whole genome shotgun (WGS) entry which is preliminary data.</text>
</comment>
<evidence type="ECO:0000256" key="1">
    <source>
        <dbReference type="SAM" id="Phobius"/>
    </source>
</evidence>
<dbReference type="AlphaFoldDB" id="A0A9X2FL52"/>
<accession>A0A9X2FL52</accession>
<keyword evidence="1" id="KW-0812">Transmembrane</keyword>